<proteinExistence type="predicted"/>
<dbReference type="OrthoDB" id="9806961at2"/>
<sequence length="207" mass="23642">MSDEKEKRMVESYEITQGIQIGDKEVIFGVDEKAEMPYLCAFYVSNSIMESYQECMVGDDYAEIMELFADRVKAQCVKVHGEQEKVDVPREKITADRCIPTFQCGDIVGKVMAVKPEALRPEYRSAEHQLILVTGGNGARERSFGSACYCITLYSGERERWERYDLAGEVKPECLPEWAKERFAEIQKQEAAKAAPNQNQNKDMEVR</sequence>
<dbReference type="AlphaFoldDB" id="A0A2K4ZLJ6"/>
<evidence type="ECO:0000313" key="1">
    <source>
        <dbReference type="EMBL" id="SOY31286.1"/>
    </source>
</evidence>
<accession>A0A2K4ZLJ6</accession>
<organism evidence="1 2">
    <name type="scientific">Acetatifactor muris</name>
    <dbReference type="NCBI Taxonomy" id="879566"/>
    <lineage>
        <taxon>Bacteria</taxon>
        <taxon>Bacillati</taxon>
        <taxon>Bacillota</taxon>
        <taxon>Clostridia</taxon>
        <taxon>Lachnospirales</taxon>
        <taxon>Lachnospiraceae</taxon>
        <taxon>Acetatifactor</taxon>
    </lineage>
</organism>
<protein>
    <submittedName>
        <fullName evidence="1">Uncharacterized protein</fullName>
    </submittedName>
</protein>
<keyword evidence="2" id="KW-1185">Reference proteome</keyword>
<dbReference type="EMBL" id="OFSM01000023">
    <property type="protein sequence ID" value="SOY31286.1"/>
    <property type="molecule type" value="Genomic_DNA"/>
</dbReference>
<dbReference type="RefSeq" id="WP_103241283.1">
    <property type="nucleotide sequence ID" value="NZ_JANJZD010000021.1"/>
</dbReference>
<gene>
    <name evidence="1" type="ORF">AMURIS_04022</name>
</gene>
<name>A0A2K4ZLJ6_9FIRM</name>
<dbReference type="Proteomes" id="UP000236311">
    <property type="component" value="Unassembled WGS sequence"/>
</dbReference>
<evidence type="ECO:0000313" key="2">
    <source>
        <dbReference type="Proteomes" id="UP000236311"/>
    </source>
</evidence>
<reference evidence="1 2" key="1">
    <citation type="submission" date="2018-01" db="EMBL/GenBank/DDBJ databases">
        <authorList>
            <person name="Gaut B.S."/>
            <person name="Morton B.R."/>
            <person name="Clegg M.T."/>
            <person name="Duvall M.R."/>
        </authorList>
    </citation>
    <scope>NUCLEOTIDE SEQUENCE [LARGE SCALE GENOMIC DNA]</scope>
    <source>
        <strain evidence="1">GP69</strain>
    </source>
</reference>